<dbReference type="Gene3D" id="3.40.50.1010">
    <property type="entry name" value="5'-nuclease"/>
    <property type="match status" value="1"/>
</dbReference>
<dbReference type="AlphaFoldDB" id="A0A0W8F8I1"/>
<gene>
    <name evidence="1" type="ORF">ASZ90_013124</name>
</gene>
<dbReference type="EMBL" id="LNQE01001459">
    <property type="protein sequence ID" value="KUG17192.1"/>
    <property type="molecule type" value="Genomic_DNA"/>
</dbReference>
<comment type="caution">
    <text evidence="1">The sequence shown here is derived from an EMBL/GenBank/DDBJ whole genome shotgun (WGS) entry which is preliminary data.</text>
</comment>
<proteinExistence type="predicted"/>
<sequence>MIIIDCDVASMLAKVDRIDILSKAFPDANFCITNSVYAELMRAKRAGYSFPDRIFEQLPVITIDRDDLKAFKDISTDSTVHYGEAEGLSICREKKATFLTDDRKVIRFAEKNGIAVLDMKDLLTLLAIRQVLGYSEMISLIRDIEVKDNTCIKYKDKILARYLRIDV</sequence>
<dbReference type="InterPro" id="IPR029060">
    <property type="entry name" value="PIN-like_dom_sf"/>
</dbReference>
<dbReference type="Pfam" id="PF11848">
    <property type="entry name" value="DUF3368"/>
    <property type="match status" value="1"/>
</dbReference>
<dbReference type="SUPFAM" id="SSF88723">
    <property type="entry name" value="PIN domain-like"/>
    <property type="match status" value="1"/>
</dbReference>
<evidence type="ECO:0008006" key="2">
    <source>
        <dbReference type="Google" id="ProtNLM"/>
    </source>
</evidence>
<dbReference type="InterPro" id="IPR021799">
    <property type="entry name" value="PIN-like_prokaryotic"/>
</dbReference>
<evidence type="ECO:0000313" key="1">
    <source>
        <dbReference type="EMBL" id="KUG17192.1"/>
    </source>
</evidence>
<accession>A0A0W8F8I1</accession>
<name>A0A0W8F8I1_9ZZZZ</name>
<organism evidence="1">
    <name type="scientific">hydrocarbon metagenome</name>
    <dbReference type="NCBI Taxonomy" id="938273"/>
    <lineage>
        <taxon>unclassified sequences</taxon>
        <taxon>metagenomes</taxon>
        <taxon>ecological metagenomes</taxon>
    </lineage>
</organism>
<protein>
    <recommendedName>
        <fullName evidence="2">PIN domain-containing protein</fullName>
    </recommendedName>
</protein>
<reference evidence="1" key="1">
    <citation type="journal article" date="2015" name="Proc. Natl. Acad. Sci. U.S.A.">
        <title>Networks of energetic and metabolic interactions define dynamics in microbial communities.</title>
        <authorList>
            <person name="Embree M."/>
            <person name="Liu J.K."/>
            <person name="Al-Bassam M.M."/>
            <person name="Zengler K."/>
        </authorList>
    </citation>
    <scope>NUCLEOTIDE SEQUENCE</scope>
</reference>